<gene>
    <name evidence="2" type="ORF">GCM10011521_06700</name>
</gene>
<name>A0ABQ1HDI9_9GAMM</name>
<evidence type="ECO:0000256" key="1">
    <source>
        <dbReference type="SAM" id="SignalP"/>
    </source>
</evidence>
<keyword evidence="1" id="KW-0732">Signal</keyword>
<dbReference type="Proteomes" id="UP000623419">
    <property type="component" value="Unassembled WGS sequence"/>
</dbReference>
<dbReference type="RefSeq" id="WP_188661309.1">
    <property type="nucleotide sequence ID" value="NZ_BMKC01000001.1"/>
</dbReference>
<comment type="caution">
    <text evidence="2">The sequence shown here is derived from an EMBL/GenBank/DDBJ whole genome shotgun (WGS) entry which is preliminary data.</text>
</comment>
<reference evidence="3" key="1">
    <citation type="journal article" date="2019" name="Int. J. Syst. Evol. Microbiol.">
        <title>The Global Catalogue of Microorganisms (GCM) 10K type strain sequencing project: providing services to taxonomists for standard genome sequencing and annotation.</title>
        <authorList>
            <consortium name="The Broad Institute Genomics Platform"/>
            <consortium name="The Broad Institute Genome Sequencing Center for Infectious Disease"/>
            <person name="Wu L."/>
            <person name="Ma J."/>
        </authorList>
    </citation>
    <scope>NUCLEOTIDE SEQUENCE [LARGE SCALE GENOMIC DNA]</scope>
    <source>
        <strain evidence="3">CGMCC 1.15905</strain>
    </source>
</reference>
<feature type="chain" id="PRO_5045435740" evidence="1">
    <location>
        <begin position="23"/>
        <end position="200"/>
    </location>
</feature>
<evidence type="ECO:0000313" key="3">
    <source>
        <dbReference type="Proteomes" id="UP000623419"/>
    </source>
</evidence>
<keyword evidence="3" id="KW-1185">Reference proteome</keyword>
<accession>A0ABQ1HDI9</accession>
<sequence>MSSLKTMVIGCLLAGCGGLALAAPAAGVGKGPARLAPKPAEVCSAMSVSKHFTLADADFGWVRDQLNATLARVPQDPAGNFRKAAGHRIPANATQFGLRLDHARCDAVQGPLAGETLRTHSGVSTKDCREVDCEDPLPGWTAPEGSTMAIWTCEGNVFREVVYERINGTWRVKSVREEFVVTCQVGKEPAEGKEPRDGKE</sequence>
<dbReference type="EMBL" id="BMKC01000001">
    <property type="protein sequence ID" value="GGA71230.1"/>
    <property type="molecule type" value="Genomic_DNA"/>
</dbReference>
<protein>
    <submittedName>
        <fullName evidence="2">Uncharacterized protein</fullName>
    </submittedName>
</protein>
<feature type="signal peptide" evidence="1">
    <location>
        <begin position="1"/>
        <end position="22"/>
    </location>
</feature>
<evidence type="ECO:0000313" key="2">
    <source>
        <dbReference type="EMBL" id="GGA71230.1"/>
    </source>
</evidence>
<organism evidence="2 3">
    <name type="scientific">Arenimonas soli</name>
    <dbReference type="NCBI Taxonomy" id="2269504"/>
    <lineage>
        <taxon>Bacteria</taxon>
        <taxon>Pseudomonadati</taxon>
        <taxon>Pseudomonadota</taxon>
        <taxon>Gammaproteobacteria</taxon>
        <taxon>Lysobacterales</taxon>
        <taxon>Lysobacteraceae</taxon>
        <taxon>Arenimonas</taxon>
    </lineage>
</organism>
<dbReference type="PROSITE" id="PS51257">
    <property type="entry name" value="PROKAR_LIPOPROTEIN"/>
    <property type="match status" value="1"/>
</dbReference>
<proteinExistence type="predicted"/>